<dbReference type="Gene3D" id="1.20.1250.20">
    <property type="entry name" value="MFS general substrate transporter like domains"/>
    <property type="match status" value="1"/>
</dbReference>
<dbReference type="PANTHER" id="PTHR23508">
    <property type="entry name" value="CARBOXYLIC ACID TRANSPORTER PROTEIN HOMOLOG"/>
    <property type="match status" value="1"/>
</dbReference>
<feature type="region of interest" description="Disordered" evidence="5">
    <location>
        <begin position="365"/>
        <end position="440"/>
    </location>
</feature>
<evidence type="ECO:0000256" key="4">
    <source>
        <dbReference type="ARBA" id="ARBA00023136"/>
    </source>
</evidence>
<dbReference type="PROSITE" id="PS50850">
    <property type="entry name" value="MFS"/>
    <property type="match status" value="1"/>
</dbReference>
<dbReference type="InterPro" id="IPR036259">
    <property type="entry name" value="MFS_trans_sf"/>
</dbReference>
<dbReference type="CDD" id="cd17316">
    <property type="entry name" value="MFS_SV2_like"/>
    <property type="match status" value="1"/>
</dbReference>
<feature type="transmembrane region" description="Helical" evidence="6">
    <location>
        <begin position="92"/>
        <end position="110"/>
    </location>
</feature>
<feature type="transmembrane region" description="Helical" evidence="6">
    <location>
        <begin position="150"/>
        <end position="173"/>
    </location>
</feature>
<name>A0ABT9KJR7_9ACTN</name>
<feature type="transmembrane region" description="Helical" evidence="6">
    <location>
        <begin position="116"/>
        <end position="138"/>
    </location>
</feature>
<evidence type="ECO:0000256" key="3">
    <source>
        <dbReference type="ARBA" id="ARBA00022989"/>
    </source>
</evidence>
<evidence type="ECO:0000256" key="5">
    <source>
        <dbReference type="SAM" id="MobiDB-lite"/>
    </source>
</evidence>
<organism evidence="8 9">
    <name type="scientific">Streptomyces demainii</name>
    <dbReference type="NCBI Taxonomy" id="588122"/>
    <lineage>
        <taxon>Bacteria</taxon>
        <taxon>Bacillati</taxon>
        <taxon>Actinomycetota</taxon>
        <taxon>Actinomycetes</taxon>
        <taxon>Kitasatosporales</taxon>
        <taxon>Streptomycetaceae</taxon>
        <taxon>Streptomyces</taxon>
    </lineage>
</organism>
<feature type="transmembrane region" description="Helical" evidence="6">
    <location>
        <begin position="317"/>
        <end position="338"/>
    </location>
</feature>
<comment type="subcellular location">
    <subcellularLocation>
        <location evidence="1">Cell membrane</location>
        <topology evidence="1">Multi-pass membrane protein</topology>
    </subcellularLocation>
</comment>
<proteinExistence type="predicted"/>
<dbReference type="Pfam" id="PF00083">
    <property type="entry name" value="Sugar_tr"/>
    <property type="match status" value="1"/>
</dbReference>
<feature type="transmembrane region" description="Helical" evidence="6">
    <location>
        <begin position="292"/>
        <end position="310"/>
    </location>
</feature>
<feature type="compositionally biased region" description="Basic residues" evidence="5">
    <location>
        <begin position="403"/>
        <end position="424"/>
    </location>
</feature>
<dbReference type="InterPro" id="IPR020846">
    <property type="entry name" value="MFS_dom"/>
</dbReference>
<feature type="transmembrane region" description="Helical" evidence="6">
    <location>
        <begin position="60"/>
        <end position="80"/>
    </location>
</feature>
<evidence type="ECO:0000259" key="7">
    <source>
        <dbReference type="PROSITE" id="PS50850"/>
    </source>
</evidence>
<dbReference type="PANTHER" id="PTHR23508:SF10">
    <property type="entry name" value="CARBOXYLIC ACID TRANSPORTER PROTEIN HOMOLOG"/>
    <property type="match status" value="1"/>
</dbReference>
<keyword evidence="9" id="KW-1185">Reference proteome</keyword>
<keyword evidence="2 6" id="KW-0812">Transmembrane</keyword>
<feature type="domain" description="Major facilitator superfamily (MFS) profile" evidence="7">
    <location>
        <begin position="26"/>
        <end position="468"/>
    </location>
</feature>
<dbReference type="SUPFAM" id="SSF103473">
    <property type="entry name" value="MFS general substrate transporter"/>
    <property type="match status" value="1"/>
</dbReference>
<protein>
    <submittedName>
        <fullName evidence="8">MFS transporter</fullName>
    </submittedName>
</protein>
<feature type="transmembrane region" description="Helical" evidence="6">
    <location>
        <begin position="259"/>
        <end position="280"/>
    </location>
</feature>
<gene>
    <name evidence="8" type="ORF">JOF35_000697</name>
</gene>
<evidence type="ECO:0000313" key="9">
    <source>
        <dbReference type="Proteomes" id="UP001234880"/>
    </source>
</evidence>
<dbReference type="InterPro" id="IPR005828">
    <property type="entry name" value="MFS_sugar_transport-like"/>
</dbReference>
<sequence>MTTDSRSPGTALAHEDAPLTRFHLRVTVAGTGGQFSDGFILGIIGIVITAATKDLALTPLWVGLLGAAALVGLFFGAVITGPIADRVGRRHIFAWDMLAFAGLSLAQFFVQNAEQLLVLRLLLGLVLGADYVVSKSLVTEHAPRAFRGRLMSLLAVAWAAGYVFAYLVGFLLTGHGDDAWRYMLAISAVPALLVFAFRTGIPESPLWLVQHGREEEAAAVVRRIHGPAAVPPTAAPATSRRGFRTLFSPAYRRRTAVGALFYVCQVVPFFALGTFSSQVMEALGVTSKLGAGALYNVFLLAGAVFGLLIIDRISRRRFLIGTFVIGGVLLAALTAFGAGSGPVVPVALFTALRLRAVGGGQPGVRLSARTLPHRPAGLGRGGRGGRQPHRLGSQHVPAARGRGQLRHHRRAGGMRGHPPARRPRLLGMGPGNEQGITGQPRRPRLIRCGVLSQISPSSAGRRRTGTTG</sequence>
<evidence type="ECO:0000256" key="2">
    <source>
        <dbReference type="ARBA" id="ARBA00022692"/>
    </source>
</evidence>
<reference evidence="8 9" key="1">
    <citation type="submission" date="2023-07" db="EMBL/GenBank/DDBJ databases">
        <title>Sequencing the genomes of 1000 actinobacteria strains.</title>
        <authorList>
            <person name="Klenk H.-P."/>
        </authorList>
    </citation>
    <scope>NUCLEOTIDE SEQUENCE [LARGE SCALE GENOMIC DNA]</scope>
    <source>
        <strain evidence="8 9">DSM 41600</strain>
    </source>
</reference>
<dbReference type="EMBL" id="JAURUE010000001">
    <property type="protein sequence ID" value="MDP9608420.1"/>
    <property type="molecule type" value="Genomic_DNA"/>
</dbReference>
<comment type="caution">
    <text evidence="8">The sequence shown here is derived from an EMBL/GenBank/DDBJ whole genome shotgun (WGS) entry which is preliminary data.</text>
</comment>
<feature type="transmembrane region" description="Helical" evidence="6">
    <location>
        <begin position="179"/>
        <end position="197"/>
    </location>
</feature>
<keyword evidence="4 6" id="KW-0472">Membrane</keyword>
<keyword evidence="3 6" id="KW-1133">Transmembrane helix</keyword>
<accession>A0ABT9KJR7</accession>
<evidence type="ECO:0000256" key="1">
    <source>
        <dbReference type="ARBA" id="ARBA00004651"/>
    </source>
</evidence>
<evidence type="ECO:0000256" key="6">
    <source>
        <dbReference type="SAM" id="Phobius"/>
    </source>
</evidence>
<evidence type="ECO:0000313" key="8">
    <source>
        <dbReference type="EMBL" id="MDP9608420.1"/>
    </source>
</evidence>
<dbReference type="Proteomes" id="UP001234880">
    <property type="component" value="Unassembled WGS sequence"/>
</dbReference>